<dbReference type="PROSITE" id="PS00067">
    <property type="entry name" value="3HCDH"/>
    <property type="match status" value="1"/>
</dbReference>
<dbReference type="NCBIfam" id="NF005715">
    <property type="entry name" value="PRK07530.1"/>
    <property type="match status" value="1"/>
</dbReference>
<evidence type="ECO:0000313" key="6">
    <source>
        <dbReference type="Proteomes" id="UP001595632"/>
    </source>
</evidence>
<dbReference type="Pfam" id="PF00725">
    <property type="entry name" value="3HCDH"/>
    <property type="match status" value="1"/>
</dbReference>
<reference evidence="6" key="1">
    <citation type="journal article" date="2019" name="Int. J. Syst. Evol. Microbiol.">
        <title>The Global Catalogue of Microorganisms (GCM) 10K type strain sequencing project: providing services to taxonomists for standard genome sequencing and annotation.</title>
        <authorList>
            <consortium name="The Broad Institute Genomics Platform"/>
            <consortium name="The Broad Institute Genome Sequencing Center for Infectious Disease"/>
            <person name="Wu L."/>
            <person name="Ma J."/>
        </authorList>
    </citation>
    <scope>NUCLEOTIDE SEQUENCE [LARGE SCALE GENOMIC DNA]</scope>
    <source>
        <strain evidence="6">KCTC 52366</strain>
    </source>
</reference>
<dbReference type="PIRSF" id="PIRSF000105">
    <property type="entry name" value="HCDH"/>
    <property type="match status" value="1"/>
</dbReference>
<dbReference type="Proteomes" id="UP001595632">
    <property type="component" value="Unassembled WGS sequence"/>
</dbReference>
<comment type="similarity">
    <text evidence="1">Belongs to the 3-hydroxyacyl-CoA dehydrogenase family.</text>
</comment>
<dbReference type="InterPro" id="IPR006108">
    <property type="entry name" value="3HC_DH_C"/>
</dbReference>
<keyword evidence="6" id="KW-1185">Reference proteome</keyword>
<dbReference type="SUPFAM" id="SSF51735">
    <property type="entry name" value="NAD(P)-binding Rossmann-fold domains"/>
    <property type="match status" value="1"/>
</dbReference>
<proteinExistence type="inferred from homology"/>
<comment type="caution">
    <text evidence="5">The sequence shown here is derived from an EMBL/GenBank/DDBJ whole genome shotgun (WGS) entry which is preliminary data.</text>
</comment>
<dbReference type="SUPFAM" id="SSF48179">
    <property type="entry name" value="6-phosphogluconate dehydrogenase C-terminal domain-like"/>
    <property type="match status" value="1"/>
</dbReference>
<dbReference type="PANTHER" id="PTHR48075">
    <property type="entry name" value="3-HYDROXYACYL-COA DEHYDROGENASE FAMILY PROTEIN"/>
    <property type="match status" value="1"/>
</dbReference>
<dbReference type="InterPro" id="IPR006176">
    <property type="entry name" value="3-OHacyl-CoA_DH_NAD-bd"/>
</dbReference>
<dbReference type="Gene3D" id="3.40.50.720">
    <property type="entry name" value="NAD(P)-binding Rossmann-like Domain"/>
    <property type="match status" value="1"/>
</dbReference>
<dbReference type="InterPro" id="IPR036291">
    <property type="entry name" value="NAD(P)-bd_dom_sf"/>
</dbReference>
<evidence type="ECO:0000256" key="2">
    <source>
        <dbReference type="ARBA" id="ARBA00023002"/>
    </source>
</evidence>
<evidence type="ECO:0000256" key="1">
    <source>
        <dbReference type="ARBA" id="ARBA00009463"/>
    </source>
</evidence>
<dbReference type="PANTHER" id="PTHR48075:SF5">
    <property type="entry name" value="3-HYDROXYBUTYRYL-COA DEHYDROGENASE"/>
    <property type="match status" value="1"/>
</dbReference>
<dbReference type="Gene3D" id="1.10.1040.10">
    <property type="entry name" value="N-(1-d-carboxylethyl)-l-norvaline Dehydrogenase, domain 2"/>
    <property type="match status" value="1"/>
</dbReference>
<dbReference type="InterPro" id="IPR022694">
    <property type="entry name" value="3-OHacyl-CoA_DH"/>
</dbReference>
<evidence type="ECO:0000259" key="3">
    <source>
        <dbReference type="Pfam" id="PF00725"/>
    </source>
</evidence>
<dbReference type="Pfam" id="PF02737">
    <property type="entry name" value="3HCDH_N"/>
    <property type="match status" value="1"/>
</dbReference>
<dbReference type="InterPro" id="IPR013328">
    <property type="entry name" value="6PGD_dom2"/>
</dbReference>
<evidence type="ECO:0000259" key="4">
    <source>
        <dbReference type="Pfam" id="PF02737"/>
    </source>
</evidence>
<dbReference type="InterPro" id="IPR008927">
    <property type="entry name" value="6-PGluconate_DH-like_C_sf"/>
</dbReference>
<dbReference type="NCBIfam" id="NF004474">
    <property type="entry name" value="PRK05808.1"/>
    <property type="match status" value="1"/>
</dbReference>
<keyword evidence="2 5" id="KW-0560">Oxidoreductase</keyword>
<feature type="domain" description="3-hydroxyacyl-CoA dehydrogenase NAD binding" evidence="4">
    <location>
        <begin position="6"/>
        <end position="182"/>
    </location>
</feature>
<organism evidence="5 6">
    <name type="scientific">Psychromarinibacter halotolerans</name>
    <dbReference type="NCBI Taxonomy" id="1775175"/>
    <lineage>
        <taxon>Bacteria</taxon>
        <taxon>Pseudomonadati</taxon>
        <taxon>Pseudomonadota</taxon>
        <taxon>Alphaproteobacteria</taxon>
        <taxon>Rhodobacterales</taxon>
        <taxon>Paracoccaceae</taxon>
        <taxon>Psychromarinibacter</taxon>
    </lineage>
</organism>
<sequence>MEIKRIGVIGAGQMGNGIAHVMALAGYEVLLTDISEDALSAAVSLVSKNLDRQVSKDRISADEKQAAMDRISTTLKLPDLGGTDLVIEAATERETVKQAIFEDLVPHLQPHTILTSNTSSISITRLASRTDRPEKFMGFHFMNPVPVMQLVELIRGIATDEPTYKACLAVVESLGKSAASAEDFPAFIVNRILIPMINEAVYTLYEGVGSVKSIDTSMKLGANHPMGPLELADFIGLDTCLAIMNVLHDGLADTKYRPCPLLVKYVEAGWLGRKTQRGFYDYRGETPVPTR</sequence>
<name>A0ABV7GWD3_9RHOB</name>
<evidence type="ECO:0000313" key="5">
    <source>
        <dbReference type="EMBL" id="MFC3145968.1"/>
    </source>
</evidence>
<dbReference type="EC" id="1.1.1.157" evidence="5"/>
<gene>
    <name evidence="5" type="ORF">ACFOGP_24820</name>
</gene>
<protein>
    <submittedName>
        <fullName evidence="5">3-hydroxybutyryl-CoA dehydrogenase</fullName>
        <ecNumber evidence="5">1.1.1.157</ecNumber>
    </submittedName>
</protein>
<accession>A0ABV7GWD3</accession>
<dbReference type="RefSeq" id="WP_275634970.1">
    <property type="nucleotide sequence ID" value="NZ_JARGYD010000015.1"/>
</dbReference>
<dbReference type="GO" id="GO:0008691">
    <property type="term" value="F:3-hydroxybutyryl-CoA dehydrogenase activity"/>
    <property type="evidence" value="ECO:0007669"/>
    <property type="project" value="UniProtKB-EC"/>
</dbReference>
<dbReference type="InterPro" id="IPR006180">
    <property type="entry name" value="3-OHacyl-CoA_DH_CS"/>
</dbReference>
<dbReference type="EMBL" id="JBHRTB010000010">
    <property type="protein sequence ID" value="MFC3145968.1"/>
    <property type="molecule type" value="Genomic_DNA"/>
</dbReference>
<feature type="domain" description="3-hydroxyacyl-CoA dehydrogenase C-terminal" evidence="3">
    <location>
        <begin position="187"/>
        <end position="282"/>
    </location>
</feature>